<evidence type="ECO:0000313" key="3">
    <source>
        <dbReference type="EMBL" id="MDY7230302.1"/>
    </source>
</evidence>
<dbReference type="InterPro" id="IPR050700">
    <property type="entry name" value="YIM1/Zinc_Alcohol_DH_Fams"/>
</dbReference>
<reference evidence="3 4" key="1">
    <citation type="submission" date="2023-12" db="EMBL/GenBank/DDBJ databases">
        <title>the genome sequence of Hyalangium sp. s54d21.</title>
        <authorList>
            <person name="Zhang X."/>
        </authorList>
    </citation>
    <scope>NUCLEOTIDE SEQUENCE [LARGE SCALE GENOMIC DNA]</scope>
    <source>
        <strain evidence="4">s54d21</strain>
    </source>
</reference>
<comment type="caution">
    <text evidence="3">The sequence shown here is derived from an EMBL/GenBank/DDBJ whole genome shotgun (WGS) entry which is preliminary data.</text>
</comment>
<dbReference type="Gene3D" id="3.40.50.720">
    <property type="entry name" value="NAD(P)-binding Rossmann-like Domain"/>
    <property type="match status" value="1"/>
</dbReference>
<protein>
    <submittedName>
        <fullName evidence="3">NADP-dependent oxidoreductase</fullName>
        <ecNumber evidence="3">1.-.-.-</ecNumber>
    </submittedName>
</protein>
<dbReference type="SUPFAM" id="SSF51735">
    <property type="entry name" value="NAD(P)-binding Rossmann-fold domains"/>
    <property type="match status" value="1"/>
</dbReference>
<dbReference type="SUPFAM" id="SSF50129">
    <property type="entry name" value="GroES-like"/>
    <property type="match status" value="1"/>
</dbReference>
<dbReference type="InterPro" id="IPR020843">
    <property type="entry name" value="ER"/>
</dbReference>
<dbReference type="InterPro" id="IPR011032">
    <property type="entry name" value="GroES-like_sf"/>
</dbReference>
<dbReference type="Pfam" id="PF13602">
    <property type="entry name" value="ADH_zinc_N_2"/>
    <property type="match status" value="1"/>
</dbReference>
<dbReference type="EMBL" id="JAXIVS010000010">
    <property type="protein sequence ID" value="MDY7230302.1"/>
    <property type="molecule type" value="Genomic_DNA"/>
</dbReference>
<dbReference type="InterPro" id="IPR013154">
    <property type="entry name" value="ADH-like_N"/>
</dbReference>
<dbReference type="Proteomes" id="UP001291309">
    <property type="component" value="Unassembled WGS sequence"/>
</dbReference>
<dbReference type="PANTHER" id="PTHR11695">
    <property type="entry name" value="ALCOHOL DEHYDROGENASE RELATED"/>
    <property type="match status" value="1"/>
</dbReference>
<dbReference type="PROSITE" id="PS01162">
    <property type="entry name" value="QOR_ZETA_CRYSTAL"/>
    <property type="match status" value="1"/>
</dbReference>
<dbReference type="CDD" id="cd05289">
    <property type="entry name" value="MDR_like_2"/>
    <property type="match status" value="1"/>
</dbReference>
<dbReference type="PANTHER" id="PTHR11695:SF294">
    <property type="entry name" value="RETICULON-4-INTERACTING PROTEIN 1, MITOCHONDRIAL"/>
    <property type="match status" value="1"/>
</dbReference>
<gene>
    <name evidence="3" type="ORF">SYV04_28150</name>
</gene>
<dbReference type="SMART" id="SM00829">
    <property type="entry name" value="PKS_ER"/>
    <property type="match status" value="1"/>
</dbReference>
<keyword evidence="4" id="KW-1185">Reference proteome</keyword>
<evidence type="ECO:0000313" key="4">
    <source>
        <dbReference type="Proteomes" id="UP001291309"/>
    </source>
</evidence>
<name>A0ABU5HB09_9BACT</name>
<organism evidence="3 4">
    <name type="scientific">Hyalangium rubrum</name>
    <dbReference type="NCBI Taxonomy" id="3103134"/>
    <lineage>
        <taxon>Bacteria</taxon>
        <taxon>Pseudomonadati</taxon>
        <taxon>Myxococcota</taxon>
        <taxon>Myxococcia</taxon>
        <taxon>Myxococcales</taxon>
        <taxon>Cystobacterineae</taxon>
        <taxon>Archangiaceae</taxon>
        <taxon>Hyalangium</taxon>
    </lineage>
</organism>
<dbReference type="EC" id="1.-.-.-" evidence="3"/>
<dbReference type="GO" id="GO:0016491">
    <property type="term" value="F:oxidoreductase activity"/>
    <property type="evidence" value="ECO:0007669"/>
    <property type="project" value="UniProtKB-KW"/>
</dbReference>
<dbReference type="RefSeq" id="WP_321549022.1">
    <property type="nucleotide sequence ID" value="NZ_JAXIVS010000010.1"/>
</dbReference>
<dbReference type="InterPro" id="IPR036291">
    <property type="entry name" value="NAD(P)-bd_dom_sf"/>
</dbReference>
<dbReference type="Pfam" id="PF08240">
    <property type="entry name" value="ADH_N"/>
    <property type="match status" value="1"/>
</dbReference>
<proteinExistence type="predicted"/>
<feature type="domain" description="Enoyl reductase (ER)" evidence="2">
    <location>
        <begin position="34"/>
        <end position="330"/>
    </location>
</feature>
<keyword evidence="1 3" id="KW-0560">Oxidoreductase</keyword>
<dbReference type="InterPro" id="IPR002364">
    <property type="entry name" value="Quin_OxRdtase/zeta-crystal_CS"/>
</dbReference>
<dbReference type="Gene3D" id="3.90.180.10">
    <property type="entry name" value="Medium-chain alcohol dehydrogenases, catalytic domain"/>
    <property type="match status" value="1"/>
</dbReference>
<sequence length="334" mass="36061">MLGLWLAGCSAALPESLAPPAPERMKAVRIHAYGGLDVLRYEDAPRPSPRPDEVLIRVHAAGVNPVDVAVRQGYMRSVLWNTLPLTLGWDVAGVVEQVGSQVGRFKPGDAVFAYADPRRDGAFAEYIALPERVVALKPQTLDFVQAAAVPLTALTSWQALVQRAELSAGQTVLIHGGSGGVGTMAVQLAKARGAKVIATGSAHNLDYLKSLGADEVIDYRATRFEDVVKDVDVVLDPIAGETQERSWQVLKKGGILVSLLNPSVVERAKAHGVRGAWFITEPSAEQLTELGRLIDAGQLRPVVSEVLSLRDIRRAQELIQSKHTRGKIVLRITE</sequence>
<accession>A0ABU5HB09</accession>
<evidence type="ECO:0000256" key="1">
    <source>
        <dbReference type="ARBA" id="ARBA00023002"/>
    </source>
</evidence>
<evidence type="ECO:0000259" key="2">
    <source>
        <dbReference type="SMART" id="SM00829"/>
    </source>
</evidence>